<proteinExistence type="predicted"/>
<keyword evidence="1" id="KW-0472">Membrane</keyword>
<protein>
    <submittedName>
        <fullName evidence="2">DUF1295 domain-containing protein</fullName>
    </submittedName>
</protein>
<dbReference type="InterPro" id="IPR010721">
    <property type="entry name" value="UstE-like"/>
</dbReference>
<feature type="transmembrane region" description="Helical" evidence="1">
    <location>
        <begin position="235"/>
        <end position="256"/>
    </location>
</feature>
<organism evidence="2 3">
    <name type="scientific">Lampropedia aestuarii</name>
    <dbReference type="NCBI Taxonomy" id="2562762"/>
    <lineage>
        <taxon>Bacteria</taxon>
        <taxon>Pseudomonadati</taxon>
        <taxon>Pseudomonadota</taxon>
        <taxon>Betaproteobacteria</taxon>
        <taxon>Burkholderiales</taxon>
        <taxon>Comamonadaceae</taxon>
        <taxon>Lampropedia</taxon>
    </lineage>
</organism>
<dbReference type="PANTHER" id="PTHR32251:SF17">
    <property type="entry name" value="STEROID 5-ALPHA REDUCTASE C-TERMINAL DOMAIN-CONTAINING PROTEIN"/>
    <property type="match status" value="1"/>
</dbReference>
<evidence type="ECO:0000313" key="2">
    <source>
        <dbReference type="EMBL" id="THJ31377.1"/>
    </source>
</evidence>
<comment type="caution">
    <text evidence="2">The sequence shown here is derived from an EMBL/GenBank/DDBJ whole genome shotgun (WGS) entry which is preliminary data.</text>
</comment>
<feature type="transmembrane region" description="Helical" evidence="1">
    <location>
        <begin position="105"/>
        <end position="125"/>
    </location>
</feature>
<dbReference type="PROSITE" id="PS50244">
    <property type="entry name" value="S5A_REDUCTASE"/>
    <property type="match status" value="1"/>
</dbReference>
<feature type="transmembrane region" description="Helical" evidence="1">
    <location>
        <begin position="291"/>
        <end position="308"/>
    </location>
</feature>
<dbReference type="Proteomes" id="UP000306236">
    <property type="component" value="Unassembled WGS sequence"/>
</dbReference>
<sequence length="357" mass="40701">MSGPQAKALERFAQSSPSPILLTTSPRNTQPQCAVCAVKIIWLKSLGHKVIAMQWTMLLMLSWTVLALVWLGELLRQSSKTGWYYPLLPLAVGLAYWLKPELPVLPEWLAAGLFLWGALTLVWLISLVKRDASIMDIAYGLLLTALPWWAWQHSGANPQALPLLLLSSIGFGRYSLYILWRNLPHGEDARYARWRQRSGRKWWWWSYFQVFLLQAVVMWIWAYPLVVAVTQPQPLGGWAIAGAVVWLIGFVFEAVGDWQLAQFKRRRSSSAQLLDTGLWGLTRHPNYFGQAAMWCGYGLVAMASPYGWLSVLPIAYVVWFMYTGSATSLMERHMQKTKPGYADYCKRTPAFFPRIKS</sequence>
<dbReference type="OrthoDB" id="9779233at2"/>
<keyword evidence="1" id="KW-1133">Transmembrane helix</keyword>
<feature type="transmembrane region" description="Helical" evidence="1">
    <location>
        <begin position="132"/>
        <end position="151"/>
    </location>
</feature>
<evidence type="ECO:0000256" key="1">
    <source>
        <dbReference type="SAM" id="Phobius"/>
    </source>
</evidence>
<feature type="transmembrane region" description="Helical" evidence="1">
    <location>
        <begin position="83"/>
        <end position="99"/>
    </location>
</feature>
<gene>
    <name evidence="2" type="ORF">E8K88_15270</name>
</gene>
<dbReference type="GO" id="GO:0016020">
    <property type="term" value="C:membrane"/>
    <property type="evidence" value="ECO:0007669"/>
    <property type="project" value="TreeGrafter"/>
</dbReference>
<dbReference type="Gene3D" id="1.20.120.1630">
    <property type="match status" value="1"/>
</dbReference>
<dbReference type="PANTHER" id="PTHR32251">
    <property type="entry name" value="3-OXO-5-ALPHA-STEROID 4-DEHYDROGENASE"/>
    <property type="match status" value="1"/>
</dbReference>
<dbReference type="Pfam" id="PF06966">
    <property type="entry name" value="DUF1295"/>
    <property type="match status" value="1"/>
</dbReference>
<keyword evidence="3" id="KW-1185">Reference proteome</keyword>
<feature type="transmembrane region" description="Helical" evidence="1">
    <location>
        <begin position="202"/>
        <end position="223"/>
    </location>
</feature>
<accession>A0A4S5BGA1</accession>
<evidence type="ECO:0000313" key="3">
    <source>
        <dbReference type="Proteomes" id="UP000306236"/>
    </source>
</evidence>
<dbReference type="AlphaFoldDB" id="A0A4S5BGA1"/>
<name>A0A4S5BGA1_9BURK</name>
<feature type="transmembrane region" description="Helical" evidence="1">
    <location>
        <begin position="163"/>
        <end position="181"/>
    </location>
</feature>
<reference evidence="2 3" key="1">
    <citation type="submission" date="2019-04" db="EMBL/GenBank/DDBJ databases">
        <title>Lampropedia sp YIM MLB12 draf genome.</title>
        <authorList>
            <person name="Wang Y.-X."/>
        </authorList>
    </citation>
    <scope>NUCLEOTIDE SEQUENCE [LARGE SCALE GENOMIC DNA]</scope>
    <source>
        <strain evidence="2 3">YIM MLB12</strain>
    </source>
</reference>
<keyword evidence="1" id="KW-0812">Transmembrane</keyword>
<dbReference type="EMBL" id="SSWX01000024">
    <property type="protein sequence ID" value="THJ31377.1"/>
    <property type="molecule type" value="Genomic_DNA"/>
</dbReference>
<feature type="transmembrane region" description="Helical" evidence="1">
    <location>
        <begin position="52"/>
        <end position="71"/>
    </location>
</feature>